<dbReference type="Proteomes" id="UP001634394">
    <property type="component" value="Unassembled WGS sequence"/>
</dbReference>
<organism evidence="1 2">
    <name type="scientific">Sinanodonta woodiana</name>
    <name type="common">Chinese pond mussel</name>
    <name type="synonym">Anodonta woodiana</name>
    <dbReference type="NCBI Taxonomy" id="1069815"/>
    <lineage>
        <taxon>Eukaryota</taxon>
        <taxon>Metazoa</taxon>
        <taxon>Spiralia</taxon>
        <taxon>Lophotrochozoa</taxon>
        <taxon>Mollusca</taxon>
        <taxon>Bivalvia</taxon>
        <taxon>Autobranchia</taxon>
        <taxon>Heteroconchia</taxon>
        <taxon>Palaeoheterodonta</taxon>
        <taxon>Unionida</taxon>
        <taxon>Unionoidea</taxon>
        <taxon>Unionidae</taxon>
        <taxon>Unioninae</taxon>
        <taxon>Sinanodonta</taxon>
    </lineage>
</organism>
<name>A0ABD3T6G8_SINWO</name>
<comment type="caution">
    <text evidence="1">The sequence shown here is derived from an EMBL/GenBank/DDBJ whole genome shotgun (WGS) entry which is preliminary data.</text>
</comment>
<proteinExistence type="predicted"/>
<sequence length="428" mass="47934">MSQKEDDILNYKKIERKPHQKITIREKIIVSPDRSEKLVKRSNKTMGRGRETEAIHKISDGRPMPVTSCETETIDVSSDESNHSVKIEDTSSEMTFYNDKTSAAMTSLNLYPQGEEPQEEPLDLSNKTLLKKLKRPKELSMLETYDSAERRLNKSFTISSDSDKSLRAVQTATNTFGASKLKFTYEARSKTNPYPVTIPHIMNIRGIGLVKGLFVPGNPTRICKTDHGLEISLTDPSEGREQGQPFLYSAESKQPTSLDFEGYQHLAVSSAVHPYAFIPPNPDGSHLYMPSASFSSGQAIIPATSSDYYWRDTPSTPDITQLSADKKTFAESSESLSPDCHQPDRTDMDVQISKCTEPLSVVNSEQHSSIFQSEQESQLPVAMDTGNSTCLPNIPCLHENVKEWTQTEHEALKKRLNKKIRGRTEAPD</sequence>
<reference evidence="1 2" key="1">
    <citation type="submission" date="2024-11" db="EMBL/GenBank/DDBJ databases">
        <title>Chromosome-level genome assembly of the freshwater bivalve Anodonta woodiana.</title>
        <authorList>
            <person name="Chen X."/>
        </authorList>
    </citation>
    <scope>NUCLEOTIDE SEQUENCE [LARGE SCALE GENOMIC DNA]</scope>
    <source>
        <strain evidence="1">MN2024</strain>
        <tissue evidence="1">Gills</tissue>
    </source>
</reference>
<dbReference type="EMBL" id="JBJQND010000019">
    <property type="protein sequence ID" value="KAL3832519.1"/>
    <property type="molecule type" value="Genomic_DNA"/>
</dbReference>
<protein>
    <submittedName>
        <fullName evidence="1">Uncharacterized protein</fullName>
    </submittedName>
</protein>
<evidence type="ECO:0000313" key="2">
    <source>
        <dbReference type="Proteomes" id="UP001634394"/>
    </source>
</evidence>
<dbReference type="AlphaFoldDB" id="A0ABD3T6G8"/>
<gene>
    <name evidence="1" type="ORF">ACJMK2_024154</name>
</gene>
<evidence type="ECO:0000313" key="1">
    <source>
        <dbReference type="EMBL" id="KAL3832519.1"/>
    </source>
</evidence>
<accession>A0ABD3T6G8</accession>
<keyword evidence="2" id="KW-1185">Reference proteome</keyword>